<evidence type="ECO:0000313" key="1">
    <source>
        <dbReference type="EMBL" id="KAI4469402.1"/>
    </source>
</evidence>
<sequence>MASSSSDEFEEEVQECAAAVICCNALTKKRKIWIHEINQNREVSGEYHTLINLLIKDEERFHTYFRMSRDQFENLQIKEKIRKIDTTIRRANCTRERLAVFLRLTLPQLIDCLKEDDDIQEAHVHILPPENGNETEVDSDGSDDEHSAKYQLERLTEAVEDISAKLGTIFKLNLGGTNLIVSTDADHTEALFRNEGKYPIRPAFPALLHYRRVNYGSVGVVPGNGEEWYKYRQGVMPLLKANLVRSYRQKHEEIADNFVEYIDKNKNRMLILEDVFTHLLKYTIEAISVVSPGHHFQCLSNYNNNNNKEDIIDIITASIDFMDGLHRTFTGLPIWKYYKTVGYRKLETSHKTIHKIVEKHLKELDKDKPEIIQTTNSYMHSLFSNTSYNWNDKLMLSMETFLGGIDATATTIAVTLHYLAHNKDVQDLARSECIQDNTRLPYLRACVKESLRMCPTGGANSRVTIADTNIGGYLIPKHTLVLPFSSVTSNKPEYFDKPGVYRPERWLRDSNCNVHPFASLPFGFGARMCPGRRIAEQEIVVLLMKVSIVANILSLLLVCCITDMIGI</sequence>
<keyword evidence="2" id="KW-1185">Reference proteome</keyword>
<accession>A0ACB9TR92</accession>
<comment type="caution">
    <text evidence="1">The sequence shown here is derived from an EMBL/GenBank/DDBJ whole genome shotgun (WGS) entry which is preliminary data.</text>
</comment>
<organism evidence="1 2">
    <name type="scientific">Holotrichia oblita</name>
    <name type="common">Chafer beetle</name>
    <dbReference type="NCBI Taxonomy" id="644536"/>
    <lineage>
        <taxon>Eukaryota</taxon>
        <taxon>Metazoa</taxon>
        <taxon>Ecdysozoa</taxon>
        <taxon>Arthropoda</taxon>
        <taxon>Hexapoda</taxon>
        <taxon>Insecta</taxon>
        <taxon>Pterygota</taxon>
        <taxon>Neoptera</taxon>
        <taxon>Endopterygota</taxon>
        <taxon>Coleoptera</taxon>
        <taxon>Polyphaga</taxon>
        <taxon>Scarabaeiformia</taxon>
        <taxon>Scarabaeidae</taxon>
        <taxon>Melolonthinae</taxon>
        <taxon>Holotrichia</taxon>
    </lineage>
</organism>
<evidence type="ECO:0000313" key="2">
    <source>
        <dbReference type="Proteomes" id="UP001056778"/>
    </source>
</evidence>
<gene>
    <name evidence="1" type="ORF">MML48_1g07720</name>
</gene>
<name>A0ACB9TR92_HOLOL</name>
<dbReference type="EMBL" id="CM043015">
    <property type="protein sequence ID" value="KAI4469402.1"/>
    <property type="molecule type" value="Genomic_DNA"/>
</dbReference>
<reference evidence="1" key="1">
    <citation type="submission" date="2022-04" db="EMBL/GenBank/DDBJ databases">
        <title>Chromosome-scale genome assembly of Holotrichia oblita Faldermann.</title>
        <authorList>
            <person name="Rongchong L."/>
        </authorList>
    </citation>
    <scope>NUCLEOTIDE SEQUENCE</scope>
    <source>
        <strain evidence="1">81SQS9</strain>
    </source>
</reference>
<protein>
    <submittedName>
        <fullName evidence="1">Cytochrome p450 family 4</fullName>
    </submittedName>
</protein>
<proteinExistence type="predicted"/>
<dbReference type="Proteomes" id="UP001056778">
    <property type="component" value="Chromosome 1"/>
</dbReference>